<reference evidence="3" key="1">
    <citation type="journal article" date="2019" name="Environ. Microbiol.">
        <title>Fungal ecological strategies reflected in gene transcription - a case study of two litter decomposers.</title>
        <authorList>
            <person name="Barbi F."/>
            <person name="Kohler A."/>
            <person name="Barry K."/>
            <person name="Baskaran P."/>
            <person name="Daum C."/>
            <person name="Fauchery L."/>
            <person name="Ihrmark K."/>
            <person name="Kuo A."/>
            <person name="LaButti K."/>
            <person name="Lipzen A."/>
            <person name="Morin E."/>
            <person name="Grigoriev I.V."/>
            <person name="Henrissat B."/>
            <person name="Lindahl B."/>
            <person name="Martin F."/>
        </authorList>
    </citation>
    <scope>NUCLEOTIDE SEQUENCE</scope>
    <source>
        <strain evidence="3">JB14</strain>
    </source>
</reference>
<sequence length="304" mass="33549">MDFVKDKIKIPSSEKDVHLDVWHYKPTTPEPHPLVVAGHGMTVIKDAGMSSFGEHWARLGGFASLIFDYRYFGDSDGQPRDFLSLEKQLEDYRCVIQWARAQQDMFRVDKIVPMGSAASGHTVAKLLLEDAELAGGMAHCPLLDGYTTMLSQKFNARLVFWATVDYICGMLGISPVFVQAVGHVGEFAMLNTPSSWSGFEFMFSQGETAFSEAPNRVPAGLLFEIMGSRAGLKLKHAHSRFLVVVPEDDDIFPVHIGQKIASEAPEKVILVEAPGGHFDIMSGGKGFQVNINAQIKFLQSVLLE</sequence>
<protein>
    <submittedName>
        <fullName evidence="3">Alpha/beta-hydrolase</fullName>
    </submittedName>
</protein>
<dbReference type="GO" id="GO:0016788">
    <property type="term" value="F:hydrolase activity, acting on ester bonds"/>
    <property type="evidence" value="ECO:0007669"/>
    <property type="project" value="UniProtKB-ARBA"/>
</dbReference>
<dbReference type="Proteomes" id="UP000799118">
    <property type="component" value="Unassembled WGS sequence"/>
</dbReference>
<evidence type="ECO:0000256" key="1">
    <source>
        <dbReference type="ARBA" id="ARBA00022801"/>
    </source>
</evidence>
<feature type="domain" description="Xaa-Pro dipeptidyl-peptidase-like" evidence="2">
    <location>
        <begin position="17"/>
        <end position="147"/>
    </location>
</feature>
<dbReference type="SUPFAM" id="SSF53474">
    <property type="entry name" value="alpha/beta-Hydrolases"/>
    <property type="match status" value="1"/>
</dbReference>
<keyword evidence="4" id="KW-1185">Reference proteome</keyword>
<proteinExistence type="predicted"/>
<dbReference type="Gene3D" id="3.40.50.1820">
    <property type="entry name" value="alpha/beta hydrolase"/>
    <property type="match status" value="1"/>
</dbReference>
<evidence type="ECO:0000259" key="2">
    <source>
        <dbReference type="Pfam" id="PF02129"/>
    </source>
</evidence>
<dbReference type="AlphaFoldDB" id="A0A6A4H3N7"/>
<organism evidence="3 4">
    <name type="scientific">Gymnopus androsaceus JB14</name>
    <dbReference type="NCBI Taxonomy" id="1447944"/>
    <lineage>
        <taxon>Eukaryota</taxon>
        <taxon>Fungi</taxon>
        <taxon>Dikarya</taxon>
        <taxon>Basidiomycota</taxon>
        <taxon>Agaricomycotina</taxon>
        <taxon>Agaricomycetes</taxon>
        <taxon>Agaricomycetidae</taxon>
        <taxon>Agaricales</taxon>
        <taxon>Marasmiineae</taxon>
        <taxon>Omphalotaceae</taxon>
        <taxon>Gymnopus</taxon>
    </lineage>
</organism>
<gene>
    <name evidence="3" type="ORF">BT96DRAFT_864593</name>
</gene>
<dbReference type="InterPro" id="IPR000383">
    <property type="entry name" value="Xaa-Pro-like_dom"/>
</dbReference>
<name>A0A6A4H3N7_9AGAR</name>
<dbReference type="InterPro" id="IPR050261">
    <property type="entry name" value="FrsA_esterase"/>
</dbReference>
<dbReference type="InterPro" id="IPR029058">
    <property type="entry name" value="AB_hydrolase_fold"/>
</dbReference>
<dbReference type="OrthoDB" id="2498029at2759"/>
<evidence type="ECO:0000313" key="3">
    <source>
        <dbReference type="EMBL" id="KAE9391915.1"/>
    </source>
</evidence>
<evidence type="ECO:0000313" key="4">
    <source>
        <dbReference type="Proteomes" id="UP000799118"/>
    </source>
</evidence>
<dbReference type="PANTHER" id="PTHR22946">
    <property type="entry name" value="DIENELACTONE HYDROLASE DOMAIN-CONTAINING PROTEIN-RELATED"/>
    <property type="match status" value="1"/>
</dbReference>
<dbReference type="EMBL" id="ML769609">
    <property type="protein sequence ID" value="KAE9391915.1"/>
    <property type="molecule type" value="Genomic_DNA"/>
</dbReference>
<dbReference type="PANTHER" id="PTHR22946:SF9">
    <property type="entry name" value="POLYKETIDE TRANSFERASE AF380"/>
    <property type="match status" value="1"/>
</dbReference>
<dbReference type="Pfam" id="PF02129">
    <property type="entry name" value="Peptidase_S15"/>
    <property type="match status" value="1"/>
</dbReference>
<keyword evidence="1" id="KW-0378">Hydrolase</keyword>
<accession>A0A6A4H3N7</accession>